<dbReference type="Pfam" id="PF05721">
    <property type="entry name" value="PhyH"/>
    <property type="match status" value="1"/>
</dbReference>
<dbReference type="InterPro" id="IPR008775">
    <property type="entry name" value="Phytyl_CoA_dOase-like"/>
</dbReference>
<organism evidence="2 3">
    <name type="scientific">Paraglaciecola arctica BSs20135</name>
    <dbReference type="NCBI Taxonomy" id="493475"/>
    <lineage>
        <taxon>Bacteria</taxon>
        <taxon>Pseudomonadati</taxon>
        <taxon>Pseudomonadota</taxon>
        <taxon>Gammaproteobacteria</taxon>
        <taxon>Alteromonadales</taxon>
        <taxon>Alteromonadaceae</taxon>
        <taxon>Paraglaciecola</taxon>
    </lineage>
</organism>
<protein>
    <recommendedName>
        <fullName evidence="4">Phytanoyl-CoA dioxygenase</fullName>
    </recommendedName>
</protein>
<evidence type="ECO:0000313" key="2">
    <source>
        <dbReference type="EMBL" id="GAC20079.1"/>
    </source>
</evidence>
<gene>
    <name evidence="2" type="ORF">GARC_3120</name>
</gene>
<dbReference type="Proteomes" id="UP000006327">
    <property type="component" value="Unassembled WGS sequence"/>
</dbReference>
<dbReference type="GO" id="GO:0005506">
    <property type="term" value="F:iron ion binding"/>
    <property type="evidence" value="ECO:0007669"/>
    <property type="project" value="UniProtKB-ARBA"/>
</dbReference>
<dbReference type="EMBL" id="BAEO01000047">
    <property type="protein sequence ID" value="GAC20079.1"/>
    <property type="molecule type" value="Genomic_DNA"/>
</dbReference>
<dbReference type="OrthoDB" id="9796766at2"/>
<comment type="cofactor">
    <cofactor evidence="1">
        <name>Fe(2+)</name>
        <dbReference type="ChEBI" id="CHEBI:29033"/>
    </cofactor>
</comment>
<dbReference type="eggNOG" id="COG5285">
    <property type="taxonomic scope" value="Bacteria"/>
</dbReference>
<dbReference type="AlphaFoldDB" id="K6XHE5"/>
<evidence type="ECO:0008006" key="4">
    <source>
        <dbReference type="Google" id="ProtNLM"/>
    </source>
</evidence>
<name>K6XHE5_9ALTE</name>
<evidence type="ECO:0000256" key="1">
    <source>
        <dbReference type="ARBA" id="ARBA00001954"/>
    </source>
</evidence>
<dbReference type="RefSeq" id="WP_007621653.1">
    <property type="nucleotide sequence ID" value="NZ_BAEO01000047.1"/>
</dbReference>
<dbReference type="PANTHER" id="PTHR20883:SF48">
    <property type="entry name" value="ECTOINE DIOXYGENASE"/>
    <property type="match status" value="1"/>
</dbReference>
<evidence type="ECO:0000313" key="3">
    <source>
        <dbReference type="Proteomes" id="UP000006327"/>
    </source>
</evidence>
<dbReference type="PANTHER" id="PTHR20883">
    <property type="entry name" value="PHYTANOYL-COA DIOXYGENASE DOMAIN CONTAINING 1"/>
    <property type="match status" value="1"/>
</dbReference>
<dbReference type="GO" id="GO:0016706">
    <property type="term" value="F:2-oxoglutarate-dependent dioxygenase activity"/>
    <property type="evidence" value="ECO:0007669"/>
    <property type="project" value="UniProtKB-ARBA"/>
</dbReference>
<dbReference type="STRING" id="493475.GARC_3120"/>
<keyword evidence="3" id="KW-1185">Reference proteome</keyword>
<dbReference type="SUPFAM" id="SSF51197">
    <property type="entry name" value="Clavaminate synthase-like"/>
    <property type="match status" value="1"/>
</dbReference>
<comment type="caution">
    <text evidence="2">The sequence shown here is derived from an EMBL/GenBank/DDBJ whole genome shotgun (WGS) entry which is preliminary data.</text>
</comment>
<proteinExistence type="predicted"/>
<accession>K6XHE5</accession>
<reference evidence="2 3" key="1">
    <citation type="journal article" date="2017" name="Antonie Van Leeuwenhoek">
        <title>Rhizobium rhizosphaerae sp. nov., a novel species isolated from rice rhizosphere.</title>
        <authorList>
            <person name="Zhao J.J."/>
            <person name="Zhang J."/>
            <person name="Zhang R.J."/>
            <person name="Zhang C.W."/>
            <person name="Yin H.Q."/>
            <person name="Zhang X.X."/>
        </authorList>
    </citation>
    <scope>NUCLEOTIDE SEQUENCE [LARGE SCALE GENOMIC DNA]</scope>
    <source>
        <strain evidence="2 3">BSs20135</strain>
    </source>
</reference>
<dbReference type="Gene3D" id="2.60.120.620">
    <property type="entry name" value="q2cbj1_9rhob like domain"/>
    <property type="match status" value="1"/>
</dbReference>
<sequence length="253" mass="29148">MNLTKKLDNDGWVVFNQVINESTLVKLRTGLDVACVECQQIMEKNNIINSEEMAHHLPQPGNVFFDFILDYPLYKYIYAYFNGNFILHTFGGGKNIKSTATHAHNIHRDIRTFLPHRLMLNTMVLLDDFTLENGATHLLTGSHKIKETPSTAHFLKESYRVVAKAGSIVMFHSNLLHAAGENLTDEQRRAVNPVFTVPWKKPLFDYPRYLGYDVESELSEQGLQVFGYKSRLATSREEWYQPEEKRFYKSGQG</sequence>